<accession>A0A914YCL9</accession>
<sequence length="80" mass="9298">MASTNEDDDDDDLGARMRPRKTSESFDPDRPIDPDLKPKRKRSRFTIEPVTNDPERRRRTSAQGHNDDYDDSKFVLGAIY</sequence>
<dbReference type="Proteomes" id="UP000887577">
    <property type="component" value="Unplaced"/>
</dbReference>
<keyword evidence="2" id="KW-1185">Reference proteome</keyword>
<organism evidence="2 3">
    <name type="scientific">Panagrolaimus superbus</name>
    <dbReference type="NCBI Taxonomy" id="310955"/>
    <lineage>
        <taxon>Eukaryota</taxon>
        <taxon>Metazoa</taxon>
        <taxon>Ecdysozoa</taxon>
        <taxon>Nematoda</taxon>
        <taxon>Chromadorea</taxon>
        <taxon>Rhabditida</taxon>
        <taxon>Tylenchina</taxon>
        <taxon>Panagrolaimomorpha</taxon>
        <taxon>Panagrolaimoidea</taxon>
        <taxon>Panagrolaimidae</taxon>
        <taxon>Panagrolaimus</taxon>
    </lineage>
</organism>
<proteinExistence type="predicted"/>
<evidence type="ECO:0000313" key="3">
    <source>
        <dbReference type="WBParaSite" id="PSU_v2.g16496.t1"/>
    </source>
</evidence>
<feature type="compositionally biased region" description="Basic and acidic residues" evidence="1">
    <location>
        <begin position="21"/>
        <end position="37"/>
    </location>
</feature>
<evidence type="ECO:0000256" key="1">
    <source>
        <dbReference type="SAM" id="MobiDB-lite"/>
    </source>
</evidence>
<dbReference type="AlphaFoldDB" id="A0A914YCL9"/>
<feature type="region of interest" description="Disordered" evidence="1">
    <location>
        <begin position="1"/>
        <end position="80"/>
    </location>
</feature>
<reference evidence="3" key="1">
    <citation type="submission" date="2022-11" db="UniProtKB">
        <authorList>
            <consortium name="WormBaseParasite"/>
        </authorList>
    </citation>
    <scope>IDENTIFICATION</scope>
</reference>
<feature type="compositionally biased region" description="Acidic residues" evidence="1">
    <location>
        <begin position="1"/>
        <end position="12"/>
    </location>
</feature>
<evidence type="ECO:0000313" key="2">
    <source>
        <dbReference type="Proteomes" id="UP000887577"/>
    </source>
</evidence>
<dbReference type="WBParaSite" id="PSU_v2.g16496.t1">
    <property type="protein sequence ID" value="PSU_v2.g16496.t1"/>
    <property type="gene ID" value="PSU_v2.g16496"/>
</dbReference>
<protein>
    <submittedName>
        <fullName evidence="3">Uncharacterized protein</fullName>
    </submittedName>
</protein>
<name>A0A914YCL9_9BILA</name>